<dbReference type="InterPro" id="IPR010310">
    <property type="entry name" value="T7SS_ESAT-6-like"/>
</dbReference>
<dbReference type="Pfam" id="PF06013">
    <property type="entry name" value="WXG100"/>
    <property type="match status" value="1"/>
</dbReference>
<reference evidence="3" key="1">
    <citation type="journal article" date="2019" name="Int. J. Syst. Evol. Microbiol.">
        <title>The Global Catalogue of Microorganisms (GCM) 10K type strain sequencing project: providing services to taxonomists for standard genome sequencing and annotation.</title>
        <authorList>
            <consortium name="The Broad Institute Genomics Platform"/>
            <consortium name="The Broad Institute Genome Sequencing Center for Infectious Disease"/>
            <person name="Wu L."/>
            <person name="Ma J."/>
        </authorList>
    </citation>
    <scope>NUCLEOTIDE SEQUENCE [LARGE SCALE GENOMIC DNA]</scope>
    <source>
        <strain evidence="3">KACC 13778</strain>
    </source>
</reference>
<dbReference type="Gene3D" id="1.10.287.1060">
    <property type="entry name" value="ESAT-6-like"/>
    <property type="match status" value="1"/>
</dbReference>
<dbReference type="RefSeq" id="WP_345172724.1">
    <property type="nucleotide sequence ID" value="NZ_BAABFQ010000004.1"/>
</dbReference>
<dbReference type="InterPro" id="IPR036689">
    <property type="entry name" value="ESAT-6-like_sf"/>
</dbReference>
<proteinExistence type="predicted"/>
<dbReference type="Proteomes" id="UP001595956">
    <property type="component" value="Unassembled WGS sequence"/>
</dbReference>
<gene>
    <name evidence="2" type="ORF">ACFPKY_10260</name>
</gene>
<dbReference type="SUPFAM" id="SSF140453">
    <property type="entry name" value="EsxAB dimer-like"/>
    <property type="match status" value="1"/>
</dbReference>
<evidence type="ECO:0000256" key="1">
    <source>
        <dbReference type="SAM" id="MobiDB-lite"/>
    </source>
</evidence>
<accession>A0ABW0N169</accession>
<feature type="compositionally biased region" description="Polar residues" evidence="1">
    <location>
        <begin position="89"/>
        <end position="106"/>
    </location>
</feature>
<dbReference type="EMBL" id="JBHSMD010000003">
    <property type="protein sequence ID" value="MFC5493488.1"/>
    <property type="molecule type" value="Genomic_DNA"/>
</dbReference>
<sequence length="106" mass="11129">MSQGAPEMGQGEGTLTRAAGLVADAKADFDSLSNALSGQIQGLQGRWAGAGGAAFFSLHQAWTDKQKVITNALNEFEASLTSTERDNVSTDQSQSSNFNNYASRLG</sequence>
<evidence type="ECO:0000313" key="2">
    <source>
        <dbReference type="EMBL" id="MFC5493488.1"/>
    </source>
</evidence>
<comment type="caution">
    <text evidence="2">The sequence shown here is derived from an EMBL/GenBank/DDBJ whole genome shotgun (WGS) entry which is preliminary data.</text>
</comment>
<protein>
    <submittedName>
        <fullName evidence="2">WXG100 family type VII secretion target</fullName>
    </submittedName>
</protein>
<evidence type="ECO:0000313" key="3">
    <source>
        <dbReference type="Proteomes" id="UP001595956"/>
    </source>
</evidence>
<feature type="region of interest" description="Disordered" evidence="1">
    <location>
        <begin position="80"/>
        <end position="106"/>
    </location>
</feature>
<keyword evidence="3" id="KW-1185">Reference proteome</keyword>
<organism evidence="2 3">
    <name type="scientific">Nocardioides caricicola</name>
    <dbReference type="NCBI Taxonomy" id="634770"/>
    <lineage>
        <taxon>Bacteria</taxon>
        <taxon>Bacillati</taxon>
        <taxon>Actinomycetota</taxon>
        <taxon>Actinomycetes</taxon>
        <taxon>Propionibacteriales</taxon>
        <taxon>Nocardioidaceae</taxon>
        <taxon>Nocardioides</taxon>
    </lineage>
</organism>
<name>A0ABW0N169_9ACTN</name>